<accession>A0A9P8ANB5</accession>
<dbReference type="EMBL" id="MU250553">
    <property type="protein sequence ID" value="KAG7442179.1"/>
    <property type="molecule type" value="Genomic_DNA"/>
</dbReference>
<reference evidence="1" key="1">
    <citation type="submission" date="2020-11" db="EMBL/GenBank/DDBJ databases">
        <title>Adaptations for nitrogen fixation in a non-lichenized fungal sporocarp promotes dispersal by wood-feeding termites.</title>
        <authorList>
            <consortium name="DOE Joint Genome Institute"/>
            <person name="Koch R.A."/>
            <person name="Yoon G."/>
            <person name="Arayal U."/>
            <person name="Lail K."/>
            <person name="Amirebrahimi M."/>
            <person name="Labutti K."/>
            <person name="Lipzen A."/>
            <person name="Riley R."/>
            <person name="Barry K."/>
            <person name="Henrissat B."/>
            <person name="Grigoriev I.V."/>
            <person name="Herr J.R."/>
            <person name="Aime M.C."/>
        </authorList>
    </citation>
    <scope>NUCLEOTIDE SEQUENCE</scope>
    <source>
        <strain evidence="1">MCA 3950</strain>
    </source>
</reference>
<evidence type="ECO:0000313" key="3">
    <source>
        <dbReference type="Proteomes" id="UP000812287"/>
    </source>
</evidence>
<gene>
    <name evidence="2" type="ORF">BT62DRAFT_936274</name>
    <name evidence="1" type="ORF">BT62DRAFT_936498</name>
</gene>
<dbReference type="RefSeq" id="XP_043035679.1">
    <property type="nucleotide sequence ID" value="XM_043187097.1"/>
</dbReference>
<dbReference type="EMBL" id="MU250554">
    <property type="protein sequence ID" value="KAG7442143.1"/>
    <property type="molecule type" value="Genomic_DNA"/>
</dbReference>
<evidence type="ECO:0000313" key="1">
    <source>
        <dbReference type="EMBL" id="KAG7442143.1"/>
    </source>
</evidence>
<organism evidence="1 3">
    <name type="scientific">Guyanagaster necrorhizus</name>
    <dbReference type="NCBI Taxonomy" id="856835"/>
    <lineage>
        <taxon>Eukaryota</taxon>
        <taxon>Fungi</taxon>
        <taxon>Dikarya</taxon>
        <taxon>Basidiomycota</taxon>
        <taxon>Agaricomycotina</taxon>
        <taxon>Agaricomycetes</taxon>
        <taxon>Agaricomycetidae</taxon>
        <taxon>Agaricales</taxon>
        <taxon>Marasmiineae</taxon>
        <taxon>Physalacriaceae</taxon>
        <taxon>Guyanagaster</taxon>
    </lineage>
</organism>
<name>A0A9P8ANB5_9AGAR</name>
<dbReference type="Proteomes" id="UP000812287">
    <property type="component" value="Unassembled WGS sequence"/>
</dbReference>
<comment type="caution">
    <text evidence="1">The sequence shown here is derived from an EMBL/GenBank/DDBJ whole genome shotgun (WGS) entry which is preliminary data.</text>
</comment>
<evidence type="ECO:0000313" key="2">
    <source>
        <dbReference type="EMBL" id="KAG7442179.1"/>
    </source>
</evidence>
<dbReference type="AlphaFoldDB" id="A0A9P8ANB5"/>
<feature type="non-terminal residue" evidence="1">
    <location>
        <position position="58"/>
    </location>
</feature>
<proteinExistence type="predicted"/>
<keyword evidence="3" id="KW-1185">Reference proteome</keyword>
<sequence>MRLLLPPGFHSVKKQNVALDQDRNGDLFVINSTLLALTKIDEQGTRDLFVAADDTLLY</sequence>
<dbReference type="GeneID" id="66109394"/>
<protein>
    <submittedName>
        <fullName evidence="1">Uncharacterized protein</fullName>
    </submittedName>
</protein>